<dbReference type="Pfam" id="PF17919">
    <property type="entry name" value="RT_RNaseH_2"/>
    <property type="match status" value="1"/>
</dbReference>
<feature type="domain" description="Reverse transcriptase/retrotransposon-derived protein RNase H-like" evidence="3">
    <location>
        <begin position="121"/>
        <end position="195"/>
    </location>
</feature>
<proteinExistence type="predicted"/>
<dbReference type="Proteomes" id="UP000504607">
    <property type="component" value="Chromosome 8"/>
</dbReference>
<keyword evidence="4" id="KW-1185">Reference proteome</keyword>
<feature type="compositionally biased region" description="Basic and acidic residues" evidence="1">
    <location>
        <begin position="232"/>
        <end position="253"/>
    </location>
</feature>
<dbReference type="SUPFAM" id="SSF53098">
    <property type="entry name" value="Ribonuclease H-like"/>
    <property type="match status" value="1"/>
</dbReference>
<feature type="region of interest" description="Disordered" evidence="1">
    <location>
        <begin position="227"/>
        <end position="254"/>
    </location>
</feature>
<dbReference type="GO" id="GO:0003676">
    <property type="term" value="F:nucleic acid binding"/>
    <property type="evidence" value="ECO:0007669"/>
    <property type="project" value="InterPro"/>
</dbReference>
<protein>
    <submittedName>
        <fullName evidence="5">Uncharacterized protein LOC105050574</fullName>
    </submittedName>
</protein>
<dbReference type="InParanoid" id="A0A6I9RLZ5"/>
<organism evidence="4 5">
    <name type="scientific">Elaeis guineensis var. tenera</name>
    <name type="common">Oil palm</name>
    <dbReference type="NCBI Taxonomy" id="51953"/>
    <lineage>
        <taxon>Eukaryota</taxon>
        <taxon>Viridiplantae</taxon>
        <taxon>Streptophyta</taxon>
        <taxon>Embryophyta</taxon>
        <taxon>Tracheophyta</taxon>
        <taxon>Spermatophyta</taxon>
        <taxon>Magnoliopsida</taxon>
        <taxon>Liliopsida</taxon>
        <taxon>Arecaceae</taxon>
        <taxon>Arecoideae</taxon>
        <taxon>Cocoseae</taxon>
        <taxon>Elaeidinae</taxon>
        <taxon>Elaeis</taxon>
    </lineage>
</organism>
<dbReference type="InterPro" id="IPR002156">
    <property type="entry name" value="RNaseH_domain"/>
</dbReference>
<dbReference type="OrthoDB" id="779804at2759"/>
<evidence type="ECO:0000313" key="4">
    <source>
        <dbReference type="Proteomes" id="UP000504607"/>
    </source>
</evidence>
<dbReference type="PANTHER" id="PTHR48475">
    <property type="entry name" value="RIBONUCLEASE H"/>
    <property type="match status" value="1"/>
</dbReference>
<name>A0A6I9RLZ5_ELAGV</name>
<dbReference type="InterPro" id="IPR043502">
    <property type="entry name" value="DNA/RNA_pol_sf"/>
</dbReference>
<dbReference type="InterPro" id="IPR043128">
    <property type="entry name" value="Rev_trsase/Diguanyl_cyclase"/>
</dbReference>
<reference evidence="5" key="1">
    <citation type="submission" date="2025-08" db="UniProtKB">
        <authorList>
            <consortium name="RefSeq"/>
        </authorList>
    </citation>
    <scope>IDENTIFICATION</scope>
</reference>
<evidence type="ECO:0000256" key="1">
    <source>
        <dbReference type="SAM" id="MobiDB-lite"/>
    </source>
</evidence>
<feature type="domain" description="RNase H type-1" evidence="2">
    <location>
        <begin position="265"/>
        <end position="356"/>
    </location>
</feature>
<dbReference type="InterPro" id="IPR041577">
    <property type="entry name" value="RT_RNaseH_2"/>
</dbReference>
<evidence type="ECO:0000313" key="5">
    <source>
        <dbReference type="RefSeq" id="XP_010928962.1"/>
    </source>
</evidence>
<dbReference type="InterPro" id="IPR012337">
    <property type="entry name" value="RNaseH-like_sf"/>
</dbReference>
<dbReference type="Gene3D" id="3.30.420.10">
    <property type="entry name" value="Ribonuclease H-like superfamily/Ribonuclease H"/>
    <property type="match status" value="1"/>
</dbReference>
<dbReference type="AlphaFoldDB" id="A0A6I9RLZ5"/>
<sequence length="491" mass="56479">MEAYVDDILVKSHTVSNHIADLQETFDTLYRFQMRLNPAKCAFGVTAGKFFEFIISRKDIETNLEKIMAILEMTPSRTVGKVQCLIDRIASLNCFISRSVEKCLLFFQTLRQPKDFQQTIECQKVFKELKQYLSSPPLLMKPQPSEELLLYLAVSPVIIIVVLVQKERRIQKPIHCTSKVLHDAIIRYSKLKKLIFILVITYRPRPSIKAQVLVDFILKCIISNEQSSQDGEGSRADESSEAGESLRNEKADVGSDSEEVWMLYVDGSSNASGARAGPILTDPKGDVTGYTLRFEFLATNNEVEYEVLLAELKMAREAGAQHLKVFSDSQLMIGHIRGKYEAREENIKRYLHKVSKRKNARVDALSKLVALLPTDLEKGIYFEILKISSLEKPLVIQQVDKESYWIDPLLKYLQSVELLSDRRKAQKIRKQAARYILYNDKLYKQSFSLPLLKYLRPSKTDYALQEVYEGIYGSHLRGRSLSYKILRQEYY</sequence>
<evidence type="ECO:0000259" key="2">
    <source>
        <dbReference type="Pfam" id="PF13456"/>
    </source>
</evidence>
<accession>A0A6I9RLZ5</accession>
<dbReference type="CDD" id="cd09279">
    <property type="entry name" value="RNase_HI_like"/>
    <property type="match status" value="1"/>
</dbReference>
<dbReference type="InterPro" id="IPR036397">
    <property type="entry name" value="RNaseH_sf"/>
</dbReference>
<dbReference type="SUPFAM" id="SSF56672">
    <property type="entry name" value="DNA/RNA polymerases"/>
    <property type="match status" value="1"/>
</dbReference>
<dbReference type="RefSeq" id="XP_010928962.1">
    <property type="nucleotide sequence ID" value="XM_010930660.1"/>
</dbReference>
<dbReference type="Pfam" id="PF13456">
    <property type="entry name" value="RVT_3"/>
    <property type="match status" value="1"/>
</dbReference>
<dbReference type="PANTHER" id="PTHR48475:SF2">
    <property type="entry name" value="RIBONUCLEASE H"/>
    <property type="match status" value="1"/>
</dbReference>
<gene>
    <name evidence="5" type="primary">LOC105050574</name>
</gene>
<evidence type="ECO:0000259" key="3">
    <source>
        <dbReference type="Pfam" id="PF17919"/>
    </source>
</evidence>
<dbReference type="Gene3D" id="3.30.70.270">
    <property type="match status" value="2"/>
</dbReference>
<dbReference type="GO" id="GO:0004523">
    <property type="term" value="F:RNA-DNA hybrid ribonuclease activity"/>
    <property type="evidence" value="ECO:0007669"/>
    <property type="project" value="InterPro"/>
</dbReference>